<dbReference type="InterPro" id="IPR003439">
    <property type="entry name" value="ABC_transporter-like_ATP-bd"/>
</dbReference>
<dbReference type="SMART" id="SM00382">
    <property type="entry name" value="AAA"/>
    <property type="match status" value="2"/>
</dbReference>
<sequence length="549" mass="59171">MAGASEPAGGRPDGAAPPAIELRGISKAFGPVQANRNIDLAVPRGTIHGIIGENGAGKSTLMSILYGFYKPDSGEILVNGQPITISDSQTAIRAGIGMVFQHFKLVQNFTVLENVILGAEDGRLLRPSLAKARGVLKQLAAEYQLNVDPDETIEELSVGHQQRVEILKALYRQADILILDEPTGVLTPAEADHLFRILEGLRDEGKTIILITHKLREIMEITDNVSVMRRGEMVASVRTAETSPEELAELMVGRKVLLNVDKAPARPGAPVLEVRDLRLVDADGVERLRGIGFDIRAGEILGIAGVSGNGQTQLLELLGGYPEKGSRVSGSIRVHGQELDLTGTRSDAATRRARGIGHVPEDRQVEGLIMDFAAWENVAFGYHHAPKYNRGWLMDNDAIRKDAEGKIARFDVRPPNCHLAARNFSGGNQQKIVVAREIERNPDLLLIGQPTRGVDIGAIEFIHKRIVELRDAGKAVLLVSVELDEILSLSDRIAVMFDGRIMGERLPGQTTTGELGLLMAGITDTAHVPDDAGIPPGTPPHAEAAGDTA</sequence>
<dbReference type="PANTHER" id="PTHR43790:SF4">
    <property type="entry name" value="GUANOSINE IMPORT ATP-BINDING PROTEIN NUPO"/>
    <property type="match status" value="1"/>
</dbReference>
<dbReference type="Proteomes" id="UP001224997">
    <property type="component" value="Unassembled WGS sequence"/>
</dbReference>
<evidence type="ECO:0000256" key="2">
    <source>
        <dbReference type="ARBA" id="ARBA00022840"/>
    </source>
</evidence>
<feature type="domain" description="ABC transporter" evidence="4">
    <location>
        <begin position="20"/>
        <end position="255"/>
    </location>
</feature>
<proteinExistence type="predicted"/>
<dbReference type="Pfam" id="PF00005">
    <property type="entry name" value="ABC_tran"/>
    <property type="match status" value="2"/>
</dbReference>
<organism evidence="5 6">
    <name type="scientific">Paracoccus spongiarum</name>
    <dbReference type="NCBI Taxonomy" id="3064387"/>
    <lineage>
        <taxon>Bacteria</taxon>
        <taxon>Pseudomonadati</taxon>
        <taxon>Pseudomonadota</taxon>
        <taxon>Alphaproteobacteria</taxon>
        <taxon>Rhodobacterales</taxon>
        <taxon>Paracoccaceae</taxon>
        <taxon>Paracoccus</taxon>
    </lineage>
</organism>
<dbReference type="InterPro" id="IPR003593">
    <property type="entry name" value="AAA+_ATPase"/>
</dbReference>
<dbReference type="EMBL" id="JAVAMQ010000008">
    <property type="protein sequence ID" value="MDP5307485.1"/>
    <property type="molecule type" value="Genomic_DNA"/>
</dbReference>
<dbReference type="CDD" id="cd03215">
    <property type="entry name" value="ABC_Carb_Monos_II"/>
    <property type="match status" value="1"/>
</dbReference>
<feature type="region of interest" description="Disordered" evidence="3">
    <location>
        <begin position="528"/>
        <end position="549"/>
    </location>
</feature>
<dbReference type="InterPro" id="IPR050107">
    <property type="entry name" value="ABC_carbohydrate_import_ATPase"/>
</dbReference>
<dbReference type="RefSeq" id="WP_305963334.1">
    <property type="nucleotide sequence ID" value="NZ_JAVAMQ010000008.1"/>
</dbReference>
<name>A0ABT9JCY9_9RHOB</name>
<keyword evidence="6" id="KW-1185">Reference proteome</keyword>
<dbReference type="Gene3D" id="3.40.50.300">
    <property type="entry name" value="P-loop containing nucleotide triphosphate hydrolases"/>
    <property type="match status" value="2"/>
</dbReference>
<evidence type="ECO:0000256" key="3">
    <source>
        <dbReference type="SAM" id="MobiDB-lite"/>
    </source>
</evidence>
<dbReference type="PROSITE" id="PS00211">
    <property type="entry name" value="ABC_TRANSPORTER_1"/>
    <property type="match status" value="1"/>
</dbReference>
<dbReference type="SUPFAM" id="SSF52540">
    <property type="entry name" value="P-loop containing nucleoside triphosphate hydrolases"/>
    <property type="match status" value="2"/>
</dbReference>
<evidence type="ECO:0000256" key="1">
    <source>
        <dbReference type="ARBA" id="ARBA00022741"/>
    </source>
</evidence>
<accession>A0ABT9JCY9</accession>
<dbReference type="InterPro" id="IPR017871">
    <property type="entry name" value="ABC_transporter-like_CS"/>
</dbReference>
<dbReference type="GO" id="GO:0005524">
    <property type="term" value="F:ATP binding"/>
    <property type="evidence" value="ECO:0007669"/>
    <property type="project" value="UniProtKB-KW"/>
</dbReference>
<feature type="domain" description="ABC transporter" evidence="4">
    <location>
        <begin position="272"/>
        <end position="523"/>
    </location>
</feature>
<evidence type="ECO:0000313" key="5">
    <source>
        <dbReference type="EMBL" id="MDP5307485.1"/>
    </source>
</evidence>
<protein>
    <submittedName>
        <fullName evidence="5">ABC transporter ATP-binding protein</fullName>
    </submittedName>
</protein>
<comment type="caution">
    <text evidence="5">The sequence shown here is derived from an EMBL/GenBank/DDBJ whole genome shotgun (WGS) entry which is preliminary data.</text>
</comment>
<gene>
    <name evidence="5" type="ORF">Q5Y72_10320</name>
</gene>
<dbReference type="InterPro" id="IPR027417">
    <property type="entry name" value="P-loop_NTPase"/>
</dbReference>
<dbReference type="CDD" id="cd03216">
    <property type="entry name" value="ABC_Carb_Monos_I"/>
    <property type="match status" value="1"/>
</dbReference>
<dbReference type="PANTHER" id="PTHR43790">
    <property type="entry name" value="CARBOHYDRATE TRANSPORT ATP-BINDING PROTEIN MG119-RELATED"/>
    <property type="match status" value="1"/>
</dbReference>
<dbReference type="PROSITE" id="PS50893">
    <property type="entry name" value="ABC_TRANSPORTER_2"/>
    <property type="match status" value="2"/>
</dbReference>
<evidence type="ECO:0000259" key="4">
    <source>
        <dbReference type="PROSITE" id="PS50893"/>
    </source>
</evidence>
<reference evidence="5 6" key="1">
    <citation type="submission" date="2023-08" db="EMBL/GenBank/DDBJ databases">
        <authorList>
            <person name="Park J.-S."/>
        </authorList>
    </citation>
    <scope>NUCLEOTIDE SEQUENCE [LARGE SCALE GENOMIC DNA]</scope>
    <source>
        <strain evidence="5 6">2205BS29-5</strain>
    </source>
</reference>
<evidence type="ECO:0000313" key="6">
    <source>
        <dbReference type="Proteomes" id="UP001224997"/>
    </source>
</evidence>
<keyword evidence="2 5" id="KW-0067">ATP-binding</keyword>
<keyword evidence="1" id="KW-0547">Nucleotide-binding</keyword>